<gene>
    <name evidence="1" type="ORF">AC244_03530</name>
</gene>
<dbReference type="Pfam" id="PF06169">
    <property type="entry name" value="DUF982"/>
    <property type="match status" value="1"/>
</dbReference>
<reference evidence="2" key="1">
    <citation type="submission" date="2015-07" db="EMBL/GenBank/DDBJ databases">
        <title>Whole genome sequence of an Ensifer adhaerens strain isolated from a cave pool in the Wind Cave National Park.</title>
        <authorList>
            <person name="Eng W.W.H."/>
            <person name="Gan H.M."/>
            <person name="Barton H.A."/>
            <person name="Savka M.A."/>
        </authorList>
    </citation>
    <scope>NUCLEOTIDE SEQUENCE [LARGE SCALE GENOMIC DNA]</scope>
    <source>
        <strain evidence="2">SD006</strain>
    </source>
</reference>
<evidence type="ECO:0008006" key="3">
    <source>
        <dbReference type="Google" id="ProtNLM"/>
    </source>
</evidence>
<dbReference type="OrthoDB" id="8386013at2"/>
<accession>A0A0L8C7I9</accession>
<dbReference type="RefSeq" id="WP_053247667.1">
    <property type="nucleotide sequence ID" value="NZ_LGAP01000001.1"/>
</dbReference>
<dbReference type="Proteomes" id="UP000037425">
    <property type="component" value="Unassembled WGS sequence"/>
</dbReference>
<name>A0A0L8C7I9_ENSAD</name>
<dbReference type="InterPro" id="IPR010385">
    <property type="entry name" value="DUF982"/>
</dbReference>
<organism evidence="1 2">
    <name type="scientific">Ensifer adhaerens</name>
    <name type="common">Sinorhizobium morelense</name>
    <dbReference type="NCBI Taxonomy" id="106592"/>
    <lineage>
        <taxon>Bacteria</taxon>
        <taxon>Pseudomonadati</taxon>
        <taxon>Pseudomonadota</taxon>
        <taxon>Alphaproteobacteria</taxon>
        <taxon>Hyphomicrobiales</taxon>
        <taxon>Rhizobiaceae</taxon>
        <taxon>Sinorhizobium/Ensifer group</taxon>
        <taxon>Ensifer</taxon>
    </lineage>
</organism>
<dbReference type="Gene3D" id="6.10.250.730">
    <property type="match status" value="1"/>
</dbReference>
<evidence type="ECO:0000313" key="1">
    <source>
        <dbReference type="EMBL" id="KOF22887.1"/>
    </source>
</evidence>
<proteinExistence type="predicted"/>
<protein>
    <recommendedName>
        <fullName evidence="3">DUF982 domain-containing protein</fullName>
    </recommendedName>
</protein>
<dbReference type="AlphaFoldDB" id="A0A0L8C7I9"/>
<comment type="caution">
    <text evidence="1">The sequence shown here is derived from an EMBL/GenBank/DDBJ whole genome shotgun (WGS) entry which is preliminary data.</text>
</comment>
<sequence>MAENWEKPVTLALEGPEKYTTISNTTEASWAMIEDWPLEDSALLTRALDTCAAVIEGKQSAEAARQAFIDAAREAGILIKE</sequence>
<evidence type="ECO:0000313" key="2">
    <source>
        <dbReference type="Proteomes" id="UP000037425"/>
    </source>
</evidence>
<dbReference type="PATRIC" id="fig|106592.7.peg.753"/>
<dbReference type="EMBL" id="LGAP01000001">
    <property type="protein sequence ID" value="KOF22887.1"/>
    <property type="molecule type" value="Genomic_DNA"/>
</dbReference>